<feature type="region of interest" description="Disordered" evidence="1">
    <location>
        <begin position="44"/>
        <end position="73"/>
    </location>
</feature>
<protein>
    <submittedName>
        <fullName evidence="2">Uncharacterized protein</fullName>
    </submittedName>
</protein>
<dbReference type="EMBL" id="JAHDYR010000002">
    <property type="protein sequence ID" value="KAG9397378.1"/>
    <property type="molecule type" value="Genomic_DNA"/>
</dbReference>
<dbReference type="Proteomes" id="UP000717585">
    <property type="component" value="Unassembled WGS sequence"/>
</dbReference>
<accession>A0A8J6AYU3</accession>
<sequence>MPDSSNPNKSQTPRGLKLKKVREKIRNAEDRVIELATKDALARLHKAMNPTEDEGRIGSSHGTNEPSSPPRASDIAAIDWNSIPPANDVVKHLEAFMRTHPTDIEVFGPVNASQIRTKLTSGEEVSVCCVFFRVVCCSILLPMLGAHPPPADKHIKRMMHDVDKLHKLTVVPPLIDSERVSLCRERGRVINTQSLVEIHAACHMPLLFKAVEYVCTTLATGAFPQLMASEGAKVVKEAINDGLVHLVDPTKATVLANDRSRALSTTMQGVSWRVRPLMAEGLTPEARVSHQKSHYHHTNDRLNLTGGLRAALVGLSDDPAMADLSGFTG</sequence>
<evidence type="ECO:0000313" key="3">
    <source>
        <dbReference type="Proteomes" id="UP000717585"/>
    </source>
</evidence>
<name>A0A8J6AYU3_9EUKA</name>
<reference evidence="2" key="1">
    <citation type="submission" date="2021-05" db="EMBL/GenBank/DDBJ databases">
        <title>A free-living protist that lacks canonical eukaryotic 1 DNA replication and segregation systems.</title>
        <authorList>
            <person name="Salas-Leiva D.E."/>
            <person name="Tromer E.C."/>
            <person name="Curtis B.A."/>
            <person name="Jerlstrom-Hultqvist J."/>
            <person name="Kolisko M."/>
            <person name="Yi Z."/>
            <person name="Salas-Leiva J.S."/>
            <person name="Gallot-Lavallee L."/>
            <person name="Kops G.J.P.L."/>
            <person name="Archibald J.M."/>
            <person name="Simpson A.G.B."/>
            <person name="Roger A.J."/>
        </authorList>
    </citation>
    <scope>NUCLEOTIDE SEQUENCE</scope>
    <source>
        <strain evidence="2">BICM</strain>
    </source>
</reference>
<comment type="caution">
    <text evidence="2">The sequence shown here is derived from an EMBL/GenBank/DDBJ whole genome shotgun (WGS) entry which is preliminary data.</text>
</comment>
<organism evidence="2 3">
    <name type="scientific">Carpediemonas membranifera</name>
    <dbReference type="NCBI Taxonomy" id="201153"/>
    <lineage>
        <taxon>Eukaryota</taxon>
        <taxon>Metamonada</taxon>
        <taxon>Carpediemonas-like organisms</taxon>
        <taxon>Carpediemonas</taxon>
    </lineage>
</organism>
<evidence type="ECO:0000313" key="2">
    <source>
        <dbReference type="EMBL" id="KAG9397378.1"/>
    </source>
</evidence>
<proteinExistence type="predicted"/>
<evidence type="ECO:0000256" key="1">
    <source>
        <dbReference type="SAM" id="MobiDB-lite"/>
    </source>
</evidence>
<gene>
    <name evidence="2" type="ORF">J8273_0863</name>
</gene>
<dbReference type="AlphaFoldDB" id="A0A8J6AYU3"/>
<keyword evidence="3" id="KW-1185">Reference proteome</keyword>